<feature type="domain" description="HPt" evidence="3">
    <location>
        <begin position="4"/>
        <end position="96"/>
    </location>
</feature>
<keyword evidence="1" id="KW-0597">Phosphoprotein</keyword>
<dbReference type="Gene3D" id="1.20.120.160">
    <property type="entry name" value="HPT domain"/>
    <property type="match status" value="1"/>
</dbReference>
<dbReference type="SUPFAM" id="SSF47226">
    <property type="entry name" value="Histidine-containing phosphotransfer domain, HPT domain"/>
    <property type="match status" value="1"/>
</dbReference>
<organism evidence="4 5">
    <name type="scientific">Bdellovibrio bacteriovorus</name>
    <dbReference type="NCBI Taxonomy" id="959"/>
    <lineage>
        <taxon>Bacteria</taxon>
        <taxon>Pseudomonadati</taxon>
        <taxon>Bdellovibrionota</taxon>
        <taxon>Bdellovibrionia</taxon>
        <taxon>Bdellovibrionales</taxon>
        <taxon>Pseudobdellovibrionaceae</taxon>
        <taxon>Bdellovibrio</taxon>
    </lineage>
</organism>
<protein>
    <recommendedName>
        <fullName evidence="3">HPt domain-containing protein</fullName>
    </recommendedName>
</protein>
<gene>
    <name evidence="4" type="ORF">AZI86_12990</name>
</gene>
<dbReference type="InterPro" id="IPR036641">
    <property type="entry name" value="HPT_dom_sf"/>
</dbReference>
<dbReference type="Pfam" id="PF01627">
    <property type="entry name" value="Hpt"/>
    <property type="match status" value="1"/>
</dbReference>
<evidence type="ECO:0000256" key="2">
    <source>
        <dbReference type="SAM" id="Coils"/>
    </source>
</evidence>
<dbReference type="PROSITE" id="PS50894">
    <property type="entry name" value="HPT"/>
    <property type="match status" value="1"/>
</dbReference>
<evidence type="ECO:0000313" key="4">
    <source>
        <dbReference type="EMBL" id="KYG63734.1"/>
    </source>
</evidence>
<name>A0A150WJ72_BDEBC</name>
<dbReference type="AlphaFoldDB" id="A0A150WJ72"/>
<sequence length="96" mass="10644">MSSGMAVPLESQVKYLQRRTTELAQIRSSLLSQPDWDLVKKVGHQIKGNASTFGFAQLTEFGKNLEVAAAQGDVLQAQQISEKLEQEVQRLLKTIS</sequence>
<reference evidence="4 5" key="1">
    <citation type="submission" date="2016-03" db="EMBL/GenBank/DDBJ databases">
        <authorList>
            <person name="Ploux O."/>
        </authorList>
    </citation>
    <scope>NUCLEOTIDE SEQUENCE [LARGE SCALE GENOMIC DNA]</scope>
    <source>
        <strain evidence="4 5">R0</strain>
    </source>
</reference>
<dbReference type="RefSeq" id="WP_061835628.1">
    <property type="nucleotide sequence ID" value="NZ_LUKE01000003.1"/>
</dbReference>
<evidence type="ECO:0000256" key="1">
    <source>
        <dbReference type="PROSITE-ProRule" id="PRU00110"/>
    </source>
</evidence>
<keyword evidence="2" id="KW-0175">Coiled coil</keyword>
<dbReference type="Proteomes" id="UP000075320">
    <property type="component" value="Unassembled WGS sequence"/>
</dbReference>
<evidence type="ECO:0000259" key="3">
    <source>
        <dbReference type="PROSITE" id="PS50894"/>
    </source>
</evidence>
<comment type="caution">
    <text evidence="4">The sequence shown here is derived from an EMBL/GenBank/DDBJ whole genome shotgun (WGS) entry which is preliminary data.</text>
</comment>
<dbReference type="EMBL" id="LUKE01000003">
    <property type="protein sequence ID" value="KYG63734.1"/>
    <property type="molecule type" value="Genomic_DNA"/>
</dbReference>
<dbReference type="InterPro" id="IPR008207">
    <property type="entry name" value="Sig_transdc_His_kin_Hpt_dom"/>
</dbReference>
<accession>A0A150WJ72</accession>
<dbReference type="GO" id="GO:0004672">
    <property type="term" value="F:protein kinase activity"/>
    <property type="evidence" value="ECO:0007669"/>
    <property type="project" value="UniProtKB-ARBA"/>
</dbReference>
<dbReference type="OrthoDB" id="9342737at2"/>
<keyword evidence="5" id="KW-1185">Reference proteome</keyword>
<feature type="modified residue" description="Phosphohistidine" evidence="1">
    <location>
        <position position="44"/>
    </location>
</feature>
<proteinExistence type="predicted"/>
<dbReference type="GO" id="GO:0000160">
    <property type="term" value="P:phosphorelay signal transduction system"/>
    <property type="evidence" value="ECO:0007669"/>
    <property type="project" value="InterPro"/>
</dbReference>
<evidence type="ECO:0000313" key="5">
    <source>
        <dbReference type="Proteomes" id="UP000075320"/>
    </source>
</evidence>
<feature type="coiled-coil region" evidence="2">
    <location>
        <begin position="67"/>
        <end position="94"/>
    </location>
</feature>